<dbReference type="PANTHER" id="PTHR24111">
    <property type="entry name" value="LEUCINE-RICH REPEAT-CONTAINING PROTEIN 34"/>
    <property type="match status" value="1"/>
</dbReference>
<proteinExistence type="predicted"/>
<dbReference type="SMART" id="SM00368">
    <property type="entry name" value="LRR_RI"/>
    <property type="match status" value="4"/>
</dbReference>
<name>A0A0L0D7F1_THETB</name>
<protein>
    <submittedName>
        <fullName evidence="3">Uncharacterized protein</fullName>
    </submittedName>
</protein>
<sequence>MSVKLDADGFVIPPSSRYALPSRPPAEWSTSEGSGSSDEVVPAAVAHLRRRHRRKRTSSSSKTRTRTRSGSLSFRIAPVDKAAASPPPASPDALWEATHSLRSLQAWPTSASASASASPSAAASPTLAGAQVGARAKARAGSVSAPTTPSVDVGAFHASFGKPPAVFDPFASPALSPFPRLATSVSKDDELDSDSDSDSFLSGWSDDDDEAATAADACVLAEVDSLPPLALAQRSEMDRDALLSENAKLRHRVGVLSAAFAVHKDKTRKLFELEEARAAQLRELCVSLAAQLREVQAATPSPARTPRSPALSPVATPRSPNLDIADFDTRIADLAAQPRLERLEFRGVDGLDEPEVAALARCINIHYELEAIVLEDCHLEAEALKTLLEAAGGGAGAHARLRKLASLRLAGNRLHHWAAQSLTGLLRASPALTAIDLSRTGFSDRGMGVLASAISASGAGALRSLTLAANAIAGSRLLLLAQSLVGLPHFECLDLSDNALTSASVVGAGFLMAASASLTNLSLARNALSDAAAAVLAKGLRFSARITSLDVRGNALSRSATAALHAAWLDVHASNASRLPLLFEAPPP</sequence>
<keyword evidence="4" id="KW-1185">Reference proteome</keyword>
<feature type="compositionally biased region" description="Polar residues" evidence="2">
    <location>
        <begin position="28"/>
        <end position="37"/>
    </location>
</feature>
<dbReference type="RefSeq" id="XP_013758688.1">
    <property type="nucleotide sequence ID" value="XM_013903234.1"/>
</dbReference>
<dbReference type="SUPFAM" id="SSF52047">
    <property type="entry name" value="RNI-like"/>
    <property type="match status" value="1"/>
</dbReference>
<dbReference type="STRING" id="461836.A0A0L0D7F1"/>
<evidence type="ECO:0000256" key="1">
    <source>
        <dbReference type="ARBA" id="ARBA00022737"/>
    </source>
</evidence>
<reference evidence="3 4" key="1">
    <citation type="submission" date="2010-05" db="EMBL/GenBank/DDBJ databases">
        <title>The Genome Sequence of Thecamonas trahens ATCC 50062.</title>
        <authorList>
            <consortium name="The Broad Institute Genome Sequencing Platform"/>
            <person name="Russ C."/>
            <person name="Cuomo C."/>
            <person name="Shea T."/>
            <person name="Young S.K."/>
            <person name="Zeng Q."/>
            <person name="Koehrsen M."/>
            <person name="Haas B."/>
            <person name="Borodovsky M."/>
            <person name="Guigo R."/>
            <person name="Alvarado L."/>
            <person name="Berlin A."/>
            <person name="Bochicchio J."/>
            <person name="Borenstein D."/>
            <person name="Chapman S."/>
            <person name="Chen Z."/>
            <person name="Freedman E."/>
            <person name="Gellesch M."/>
            <person name="Goldberg J."/>
            <person name="Griggs A."/>
            <person name="Gujja S."/>
            <person name="Heilman E."/>
            <person name="Heiman D."/>
            <person name="Hepburn T."/>
            <person name="Howarth C."/>
            <person name="Jen D."/>
            <person name="Larson L."/>
            <person name="Mehta T."/>
            <person name="Park D."/>
            <person name="Pearson M."/>
            <person name="Roberts A."/>
            <person name="Saif S."/>
            <person name="Shenoy N."/>
            <person name="Sisk P."/>
            <person name="Stolte C."/>
            <person name="Sykes S."/>
            <person name="Thomson T."/>
            <person name="Walk T."/>
            <person name="White J."/>
            <person name="Yandava C."/>
            <person name="Burger G."/>
            <person name="Gray M.W."/>
            <person name="Holland P.W.H."/>
            <person name="King N."/>
            <person name="Lang F.B.F."/>
            <person name="Roger A.J."/>
            <person name="Ruiz-Trillo I."/>
            <person name="Lander E."/>
            <person name="Nusbaum C."/>
        </authorList>
    </citation>
    <scope>NUCLEOTIDE SEQUENCE [LARGE SCALE GENOMIC DNA]</scope>
    <source>
        <strain evidence="3 4">ATCC 50062</strain>
    </source>
</reference>
<feature type="compositionally biased region" description="Low complexity" evidence="2">
    <location>
        <begin position="68"/>
        <end position="84"/>
    </location>
</feature>
<feature type="compositionally biased region" description="Basic residues" evidence="2">
    <location>
        <begin position="47"/>
        <end position="67"/>
    </location>
</feature>
<gene>
    <name evidence="3" type="ORF">AMSG_04345</name>
</gene>
<keyword evidence="1" id="KW-0677">Repeat</keyword>
<dbReference type="InterPro" id="IPR032675">
    <property type="entry name" value="LRR_dom_sf"/>
</dbReference>
<feature type="region of interest" description="Disordered" evidence="2">
    <location>
        <begin position="185"/>
        <end position="208"/>
    </location>
</feature>
<dbReference type="PANTHER" id="PTHR24111:SF0">
    <property type="entry name" value="LEUCINE-RICH REPEAT-CONTAINING PROTEIN"/>
    <property type="match status" value="1"/>
</dbReference>
<dbReference type="AlphaFoldDB" id="A0A0L0D7F1"/>
<evidence type="ECO:0000313" key="4">
    <source>
        <dbReference type="Proteomes" id="UP000054408"/>
    </source>
</evidence>
<dbReference type="Proteomes" id="UP000054408">
    <property type="component" value="Unassembled WGS sequence"/>
</dbReference>
<evidence type="ECO:0000313" key="3">
    <source>
        <dbReference type="EMBL" id="KNC48115.1"/>
    </source>
</evidence>
<dbReference type="Gene3D" id="3.80.10.10">
    <property type="entry name" value="Ribonuclease Inhibitor"/>
    <property type="match status" value="1"/>
</dbReference>
<feature type="region of interest" description="Disordered" evidence="2">
    <location>
        <begin position="1"/>
        <end position="93"/>
    </location>
</feature>
<organism evidence="3 4">
    <name type="scientific">Thecamonas trahens ATCC 50062</name>
    <dbReference type="NCBI Taxonomy" id="461836"/>
    <lineage>
        <taxon>Eukaryota</taxon>
        <taxon>Apusozoa</taxon>
        <taxon>Apusomonadida</taxon>
        <taxon>Apusomonadidae</taxon>
        <taxon>Thecamonas</taxon>
    </lineage>
</organism>
<dbReference type="EMBL" id="GL349450">
    <property type="protein sequence ID" value="KNC48115.1"/>
    <property type="molecule type" value="Genomic_DNA"/>
</dbReference>
<evidence type="ECO:0000256" key="2">
    <source>
        <dbReference type="SAM" id="MobiDB-lite"/>
    </source>
</evidence>
<dbReference type="GeneID" id="25563892"/>
<dbReference type="InterPro" id="IPR052201">
    <property type="entry name" value="LRR-containing_regulator"/>
</dbReference>
<accession>A0A0L0D7F1</accession>